<reference evidence="1" key="1">
    <citation type="journal article" date="2023" name="Mol. Phylogenet. Evol.">
        <title>Genome-scale phylogeny and comparative genomics of the fungal order Sordariales.</title>
        <authorList>
            <person name="Hensen N."/>
            <person name="Bonometti L."/>
            <person name="Westerberg I."/>
            <person name="Brannstrom I.O."/>
            <person name="Guillou S."/>
            <person name="Cros-Aarteil S."/>
            <person name="Calhoun S."/>
            <person name="Haridas S."/>
            <person name="Kuo A."/>
            <person name="Mondo S."/>
            <person name="Pangilinan J."/>
            <person name="Riley R."/>
            <person name="LaButti K."/>
            <person name="Andreopoulos B."/>
            <person name="Lipzen A."/>
            <person name="Chen C."/>
            <person name="Yan M."/>
            <person name="Daum C."/>
            <person name="Ng V."/>
            <person name="Clum A."/>
            <person name="Steindorff A."/>
            <person name="Ohm R.A."/>
            <person name="Martin F."/>
            <person name="Silar P."/>
            <person name="Natvig D.O."/>
            <person name="Lalanne C."/>
            <person name="Gautier V."/>
            <person name="Ament-Velasquez S.L."/>
            <person name="Kruys A."/>
            <person name="Hutchinson M.I."/>
            <person name="Powell A.J."/>
            <person name="Barry K."/>
            <person name="Miller A.N."/>
            <person name="Grigoriev I.V."/>
            <person name="Debuchy R."/>
            <person name="Gladieux P."/>
            <person name="Hiltunen Thoren M."/>
            <person name="Johannesson H."/>
        </authorList>
    </citation>
    <scope>NUCLEOTIDE SEQUENCE</scope>
    <source>
        <strain evidence="1">CBS 955.72</strain>
    </source>
</reference>
<comment type="caution">
    <text evidence="1">The sequence shown here is derived from an EMBL/GenBank/DDBJ whole genome shotgun (WGS) entry which is preliminary data.</text>
</comment>
<feature type="non-terminal residue" evidence="1">
    <location>
        <position position="230"/>
    </location>
</feature>
<dbReference type="AlphaFoldDB" id="A0AAJ0HX79"/>
<proteinExistence type="predicted"/>
<accession>A0AAJ0HX79</accession>
<reference evidence="1" key="2">
    <citation type="submission" date="2023-06" db="EMBL/GenBank/DDBJ databases">
        <authorList>
            <consortium name="Lawrence Berkeley National Laboratory"/>
            <person name="Haridas S."/>
            <person name="Hensen N."/>
            <person name="Bonometti L."/>
            <person name="Westerberg I."/>
            <person name="Brannstrom I.O."/>
            <person name="Guillou S."/>
            <person name="Cros-Aarteil S."/>
            <person name="Calhoun S."/>
            <person name="Kuo A."/>
            <person name="Mondo S."/>
            <person name="Pangilinan J."/>
            <person name="Riley R."/>
            <person name="Labutti K."/>
            <person name="Andreopoulos B."/>
            <person name="Lipzen A."/>
            <person name="Chen C."/>
            <person name="Yanf M."/>
            <person name="Daum C."/>
            <person name="Ng V."/>
            <person name="Clum A."/>
            <person name="Steindorff A."/>
            <person name="Ohm R."/>
            <person name="Martin F."/>
            <person name="Silar P."/>
            <person name="Natvig D."/>
            <person name="Lalanne C."/>
            <person name="Gautier V."/>
            <person name="Ament-Velasquez S.L."/>
            <person name="Kruys A."/>
            <person name="Hutchinson M.I."/>
            <person name="Powell A.J."/>
            <person name="Barry K."/>
            <person name="Miller A.N."/>
            <person name="Grigoriev I.V."/>
            <person name="Debuchy R."/>
            <person name="Gladieux P."/>
            <person name="Thoren M.H."/>
            <person name="Johannesson H."/>
        </authorList>
    </citation>
    <scope>NUCLEOTIDE SEQUENCE</scope>
    <source>
        <strain evidence="1">CBS 955.72</strain>
    </source>
</reference>
<keyword evidence="2" id="KW-1185">Reference proteome</keyword>
<evidence type="ECO:0000313" key="1">
    <source>
        <dbReference type="EMBL" id="KAK3364571.1"/>
    </source>
</evidence>
<evidence type="ECO:0000313" key="2">
    <source>
        <dbReference type="Proteomes" id="UP001275084"/>
    </source>
</evidence>
<sequence>MPRARGRHGLDFTDTRKRLHAQMHYYLDHNYDAWRAKTLQQQLNDLYTQDPNFAIPRPGGVAAWPNAWNVFNSNDIASRLLIGAQRRIFAVGARYRLLMGQPGQGNNTRARAKISTIQRAKALDRYGFHFRRMLGWGAQGVAASFDKLQAGAGGQAPTRRHYVVKYPNDYHLPNNQQAPRKRRINQVPGALNLKEELQMMREFEGAHHIVRAFNDDFTQAAPGDRNMRSY</sequence>
<organism evidence="1 2">
    <name type="scientific">Lasiosphaeria hispida</name>
    <dbReference type="NCBI Taxonomy" id="260671"/>
    <lineage>
        <taxon>Eukaryota</taxon>
        <taxon>Fungi</taxon>
        <taxon>Dikarya</taxon>
        <taxon>Ascomycota</taxon>
        <taxon>Pezizomycotina</taxon>
        <taxon>Sordariomycetes</taxon>
        <taxon>Sordariomycetidae</taxon>
        <taxon>Sordariales</taxon>
        <taxon>Lasiosphaeriaceae</taxon>
        <taxon>Lasiosphaeria</taxon>
    </lineage>
</organism>
<protein>
    <submittedName>
        <fullName evidence="1">Uncharacterized protein</fullName>
    </submittedName>
</protein>
<name>A0AAJ0HX79_9PEZI</name>
<gene>
    <name evidence="1" type="ORF">B0T25DRAFT_576807</name>
</gene>
<dbReference type="Proteomes" id="UP001275084">
    <property type="component" value="Unassembled WGS sequence"/>
</dbReference>
<dbReference type="EMBL" id="JAUIQD010000001">
    <property type="protein sequence ID" value="KAK3364571.1"/>
    <property type="molecule type" value="Genomic_DNA"/>
</dbReference>